<dbReference type="AlphaFoldDB" id="A0A7S3KVR6"/>
<proteinExistence type="predicted"/>
<name>A0A7S3KVR6_9STRA</name>
<dbReference type="GO" id="GO:0005783">
    <property type="term" value="C:endoplasmic reticulum"/>
    <property type="evidence" value="ECO:0007669"/>
    <property type="project" value="TreeGrafter"/>
</dbReference>
<dbReference type="EMBL" id="HBIM01000577">
    <property type="protein sequence ID" value="CAE0402211.1"/>
    <property type="molecule type" value="Transcribed_RNA"/>
</dbReference>
<evidence type="ECO:0000256" key="6">
    <source>
        <dbReference type="SAM" id="MobiDB-lite"/>
    </source>
</evidence>
<evidence type="ECO:0000256" key="5">
    <source>
        <dbReference type="ARBA" id="ARBA00023004"/>
    </source>
</evidence>
<keyword evidence="3" id="KW-0223">Dioxygenase</keyword>
<evidence type="ECO:0000313" key="8">
    <source>
        <dbReference type="EMBL" id="CAE0402211.1"/>
    </source>
</evidence>
<feature type="domain" description="Fe2OG dioxygenase" evidence="7">
    <location>
        <begin position="345"/>
        <end position="474"/>
    </location>
</feature>
<comment type="cofactor">
    <cofactor evidence="1">
        <name>L-ascorbate</name>
        <dbReference type="ChEBI" id="CHEBI:38290"/>
    </cofactor>
</comment>
<reference evidence="8" key="1">
    <citation type="submission" date="2021-01" db="EMBL/GenBank/DDBJ databases">
        <authorList>
            <person name="Corre E."/>
            <person name="Pelletier E."/>
            <person name="Niang G."/>
            <person name="Scheremetjew M."/>
            <person name="Finn R."/>
            <person name="Kale V."/>
            <person name="Holt S."/>
            <person name="Cochrane G."/>
            <person name="Meng A."/>
            <person name="Brown T."/>
            <person name="Cohen L."/>
        </authorList>
    </citation>
    <scope>NUCLEOTIDE SEQUENCE</scope>
    <source>
        <strain evidence="8">CCMP127</strain>
    </source>
</reference>
<dbReference type="Pfam" id="PF13640">
    <property type="entry name" value="2OG-FeII_Oxy_3"/>
    <property type="match status" value="1"/>
</dbReference>
<evidence type="ECO:0000256" key="1">
    <source>
        <dbReference type="ARBA" id="ARBA00001961"/>
    </source>
</evidence>
<evidence type="ECO:0000256" key="2">
    <source>
        <dbReference type="ARBA" id="ARBA00022723"/>
    </source>
</evidence>
<dbReference type="Gene3D" id="2.60.120.620">
    <property type="entry name" value="q2cbj1_9rhob like domain"/>
    <property type="match status" value="1"/>
</dbReference>
<feature type="compositionally biased region" description="Polar residues" evidence="6">
    <location>
        <begin position="65"/>
        <end position="78"/>
    </location>
</feature>
<keyword evidence="4" id="KW-0560">Oxidoreductase</keyword>
<keyword evidence="5" id="KW-0408">Iron</keyword>
<evidence type="ECO:0000256" key="4">
    <source>
        <dbReference type="ARBA" id="ARBA00023002"/>
    </source>
</evidence>
<keyword evidence="2" id="KW-0479">Metal-binding</keyword>
<accession>A0A7S3KVR6</accession>
<protein>
    <recommendedName>
        <fullName evidence="7">Fe2OG dioxygenase domain-containing protein</fullName>
    </recommendedName>
</protein>
<dbReference type="PROSITE" id="PS51471">
    <property type="entry name" value="FE2OG_OXY"/>
    <property type="match status" value="1"/>
</dbReference>
<evidence type="ECO:0000259" key="7">
    <source>
        <dbReference type="PROSITE" id="PS51471"/>
    </source>
</evidence>
<sequence length="488" mass="55253">MSNVEAKKVTPRASAKTVTTTGGGFSMWVKLTLAVISLFFGILTPPLFTRAEEAATTTNDEDTASTPSGTEECTTNPDGTSSCAYSTLGSSDTLFPCNEDILDQYLHEDAVPGYHVVCFSAAHNPEKAAKDFLQVTYYLEGFRNKTVTQTFPKFKGKFSWKHIKFGLERKLKLEMKEWMDGFQPWAIFTPLGQRVIDAGVDDPETDDLILDVLLRFQTVLVYEGGQFIWPGVKENFLRPVNLYSIMPMGDLSNRPDQVVTLRTLSLHPLVIVVEDFLTSEECDYIQKIAEPDMEYSNVVLRDDDHGRPASDFRTSQSTFVRSTGDPTLLDIEFRTASLVRVPRQHQEDVQVLRYGPGEKYDHHHDYFDPNAYQNDPDTLEAIDNGRHNRLATVLWYLSEVEQGGETAFPRYENAVPMTMQDCEAGIKVKPEKGRVIIFYSLLPNGKPDPLSLHGACPVEEGVKWAANKWVWNVPREFIHKVEYRQKEE</sequence>
<organism evidence="8">
    <name type="scientific">Amphora coffeiformis</name>
    <dbReference type="NCBI Taxonomy" id="265554"/>
    <lineage>
        <taxon>Eukaryota</taxon>
        <taxon>Sar</taxon>
        <taxon>Stramenopiles</taxon>
        <taxon>Ochrophyta</taxon>
        <taxon>Bacillariophyta</taxon>
        <taxon>Bacillariophyceae</taxon>
        <taxon>Bacillariophycidae</taxon>
        <taxon>Thalassiophysales</taxon>
        <taxon>Catenulaceae</taxon>
        <taxon>Amphora</taxon>
    </lineage>
</organism>
<dbReference type="InterPro" id="IPR045054">
    <property type="entry name" value="P4HA-like"/>
</dbReference>
<evidence type="ECO:0000256" key="3">
    <source>
        <dbReference type="ARBA" id="ARBA00022964"/>
    </source>
</evidence>
<dbReference type="GO" id="GO:0004656">
    <property type="term" value="F:procollagen-proline 4-dioxygenase activity"/>
    <property type="evidence" value="ECO:0007669"/>
    <property type="project" value="TreeGrafter"/>
</dbReference>
<dbReference type="InterPro" id="IPR044862">
    <property type="entry name" value="Pro_4_hyd_alph_FE2OG_OXY"/>
</dbReference>
<dbReference type="GO" id="GO:0031418">
    <property type="term" value="F:L-ascorbic acid binding"/>
    <property type="evidence" value="ECO:0007669"/>
    <property type="project" value="InterPro"/>
</dbReference>
<dbReference type="SMART" id="SM00702">
    <property type="entry name" value="P4Hc"/>
    <property type="match status" value="1"/>
</dbReference>
<dbReference type="InterPro" id="IPR006620">
    <property type="entry name" value="Pro_4_hyd_alph"/>
</dbReference>
<dbReference type="GO" id="GO:0005506">
    <property type="term" value="F:iron ion binding"/>
    <property type="evidence" value="ECO:0007669"/>
    <property type="project" value="InterPro"/>
</dbReference>
<dbReference type="PANTHER" id="PTHR10869">
    <property type="entry name" value="PROLYL 4-HYDROXYLASE ALPHA SUBUNIT"/>
    <property type="match status" value="1"/>
</dbReference>
<dbReference type="InterPro" id="IPR005123">
    <property type="entry name" value="Oxoglu/Fe-dep_dioxygenase_dom"/>
</dbReference>
<feature type="region of interest" description="Disordered" evidence="6">
    <location>
        <begin position="54"/>
        <end position="78"/>
    </location>
</feature>
<dbReference type="PANTHER" id="PTHR10869:SF246">
    <property type="entry name" value="TRANSMEMBRANE PROLYL 4-HYDROXYLASE"/>
    <property type="match status" value="1"/>
</dbReference>
<gene>
    <name evidence="8" type="ORF">ACOF00016_LOCUS506</name>
</gene>